<name>A0ACB8REC9_9AGAM</name>
<evidence type="ECO:0000313" key="2">
    <source>
        <dbReference type="Proteomes" id="UP000814033"/>
    </source>
</evidence>
<comment type="caution">
    <text evidence="1">The sequence shown here is derived from an EMBL/GenBank/DDBJ whole genome shotgun (WGS) entry which is preliminary data.</text>
</comment>
<organism evidence="1 2">
    <name type="scientific">Auriscalpium vulgare</name>
    <dbReference type="NCBI Taxonomy" id="40419"/>
    <lineage>
        <taxon>Eukaryota</taxon>
        <taxon>Fungi</taxon>
        <taxon>Dikarya</taxon>
        <taxon>Basidiomycota</taxon>
        <taxon>Agaricomycotina</taxon>
        <taxon>Agaricomycetes</taxon>
        <taxon>Russulales</taxon>
        <taxon>Auriscalpiaceae</taxon>
        <taxon>Auriscalpium</taxon>
    </lineage>
</organism>
<proteinExistence type="predicted"/>
<keyword evidence="2" id="KW-1185">Reference proteome</keyword>
<sequence length="160" mass="17661">MHVARIAAEQAATNQAHTPTHLVSLSRNRTRRFPLPSPRLRRRLTSLIIYAVDHFLPGDRKAGISECVPAGAYILQRQPPAYRGHSGEVLREDAAERGRGQIYHAAQSGVAGEGGRALVCSVTQWVEFWTNYIKLDRYMRALPTSGLSCCQTNTKCSACA</sequence>
<dbReference type="Proteomes" id="UP000814033">
    <property type="component" value="Unassembled WGS sequence"/>
</dbReference>
<reference evidence="1" key="2">
    <citation type="journal article" date="2022" name="New Phytol.">
        <title>Evolutionary transition to the ectomycorrhizal habit in the genomes of a hyperdiverse lineage of mushroom-forming fungi.</title>
        <authorList>
            <person name="Looney B."/>
            <person name="Miyauchi S."/>
            <person name="Morin E."/>
            <person name="Drula E."/>
            <person name="Courty P.E."/>
            <person name="Kohler A."/>
            <person name="Kuo A."/>
            <person name="LaButti K."/>
            <person name="Pangilinan J."/>
            <person name="Lipzen A."/>
            <person name="Riley R."/>
            <person name="Andreopoulos W."/>
            <person name="He G."/>
            <person name="Johnson J."/>
            <person name="Nolan M."/>
            <person name="Tritt A."/>
            <person name="Barry K.W."/>
            <person name="Grigoriev I.V."/>
            <person name="Nagy L.G."/>
            <person name="Hibbett D."/>
            <person name="Henrissat B."/>
            <person name="Matheny P.B."/>
            <person name="Labbe J."/>
            <person name="Martin F.M."/>
        </authorList>
    </citation>
    <scope>NUCLEOTIDE SEQUENCE</scope>
    <source>
        <strain evidence="1">FP105234-sp</strain>
    </source>
</reference>
<dbReference type="EMBL" id="MU276087">
    <property type="protein sequence ID" value="KAI0042036.1"/>
    <property type="molecule type" value="Genomic_DNA"/>
</dbReference>
<evidence type="ECO:0000313" key="1">
    <source>
        <dbReference type="EMBL" id="KAI0042036.1"/>
    </source>
</evidence>
<protein>
    <submittedName>
        <fullName evidence="1">Uncharacterized protein</fullName>
    </submittedName>
</protein>
<gene>
    <name evidence="1" type="ORF">FA95DRAFT_625174</name>
</gene>
<reference evidence="1" key="1">
    <citation type="submission" date="2021-02" db="EMBL/GenBank/DDBJ databases">
        <authorList>
            <consortium name="DOE Joint Genome Institute"/>
            <person name="Ahrendt S."/>
            <person name="Looney B.P."/>
            <person name="Miyauchi S."/>
            <person name="Morin E."/>
            <person name="Drula E."/>
            <person name="Courty P.E."/>
            <person name="Chicoki N."/>
            <person name="Fauchery L."/>
            <person name="Kohler A."/>
            <person name="Kuo A."/>
            <person name="Labutti K."/>
            <person name="Pangilinan J."/>
            <person name="Lipzen A."/>
            <person name="Riley R."/>
            <person name="Andreopoulos W."/>
            <person name="He G."/>
            <person name="Johnson J."/>
            <person name="Barry K.W."/>
            <person name="Grigoriev I.V."/>
            <person name="Nagy L."/>
            <person name="Hibbett D."/>
            <person name="Henrissat B."/>
            <person name="Matheny P.B."/>
            <person name="Labbe J."/>
            <person name="Martin F."/>
        </authorList>
    </citation>
    <scope>NUCLEOTIDE SEQUENCE</scope>
    <source>
        <strain evidence="1">FP105234-sp</strain>
    </source>
</reference>
<accession>A0ACB8REC9</accession>